<dbReference type="InterPro" id="IPR012340">
    <property type="entry name" value="NA-bd_OB-fold"/>
</dbReference>
<dbReference type="InterPro" id="IPR016039">
    <property type="entry name" value="Thiolase-like"/>
</dbReference>
<dbReference type="AlphaFoldDB" id="A0A932CNL1"/>
<name>A0A932CNL1_UNCTE</name>
<evidence type="ECO:0000259" key="1">
    <source>
        <dbReference type="Pfam" id="PF01796"/>
    </source>
</evidence>
<dbReference type="Proteomes" id="UP000769766">
    <property type="component" value="Unassembled WGS sequence"/>
</dbReference>
<sequence length="469" mass="50628">MAGIIAAGAYVPLYRIGKETSGWGASAEKAVANFDEDSVTMGVAAALDCLKGVDRSSVDALFFATTTSPYQEKQVATIAATALDLRPDVFTTDCTNSLRAGTSALRMALDGIKSGSIQRALVIAADCRMGPPKGSFDRTSGDGAAALLLGKAEIAASVEASHALSREIVDVWRVEGEPFVRSWEDRFVITQGYQKIIQEAVSDLLKRCNLTPKEIAKAILYGPDAGSHTAVARALGFDVKTQVQDPLFSSVGSAGAAHALMQLVAALEQARPGDRMLLANYGDGSDAYILQATDQVGQAVAGRMGMKGHVATKKMLKSYDTYLRWRQFMPSEAARRPPMVGPSASALLREQSKNLKLYGVTCKQCGTTQYPPQRVCTRCHAKDNFESVRLSDRKATLFTYAMDYIAGSVDPPLVVSVINFEGGGRMLCAMTDREVSELQVDMPVQMSFRKLFQAGGIHNYYWKCMPVRG</sequence>
<dbReference type="GO" id="GO:0044550">
    <property type="term" value="P:secondary metabolite biosynthetic process"/>
    <property type="evidence" value="ECO:0007669"/>
    <property type="project" value="TreeGrafter"/>
</dbReference>
<evidence type="ECO:0000259" key="2">
    <source>
        <dbReference type="Pfam" id="PF12172"/>
    </source>
</evidence>
<dbReference type="InterPro" id="IPR022002">
    <property type="entry name" value="ChsH2_Znr"/>
</dbReference>
<dbReference type="InterPro" id="IPR002878">
    <property type="entry name" value="ChsH2_C"/>
</dbReference>
<accession>A0A932CNL1</accession>
<dbReference type="CDD" id="cd00827">
    <property type="entry name" value="init_cond_enzymes"/>
    <property type="match status" value="1"/>
</dbReference>
<comment type="caution">
    <text evidence="3">The sequence shown here is derived from an EMBL/GenBank/DDBJ whole genome shotgun (WGS) entry which is preliminary data.</text>
</comment>
<evidence type="ECO:0000313" key="4">
    <source>
        <dbReference type="Proteomes" id="UP000769766"/>
    </source>
</evidence>
<reference evidence="3" key="1">
    <citation type="submission" date="2020-07" db="EMBL/GenBank/DDBJ databases">
        <title>Huge and variable diversity of episymbiotic CPR bacteria and DPANN archaea in groundwater ecosystems.</title>
        <authorList>
            <person name="He C.Y."/>
            <person name="Keren R."/>
            <person name="Whittaker M."/>
            <person name="Farag I.F."/>
            <person name="Doudna J."/>
            <person name="Cate J.H.D."/>
            <person name="Banfield J.F."/>
        </authorList>
    </citation>
    <scope>NUCLEOTIDE SEQUENCE</scope>
    <source>
        <strain evidence="3">NC_groundwater_672_Ag_B-0.1um_62_36</strain>
    </source>
</reference>
<feature type="domain" description="ChsH2 rubredoxin-like zinc ribbon" evidence="2">
    <location>
        <begin position="356"/>
        <end position="383"/>
    </location>
</feature>
<dbReference type="PANTHER" id="PTHR34069:SF2">
    <property type="entry name" value="BETA-KETOACYL-[ACYL-CARRIER-PROTEIN] SYNTHASE III"/>
    <property type="match status" value="1"/>
</dbReference>
<proteinExistence type="predicted"/>
<dbReference type="SUPFAM" id="SSF50249">
    <property type="entry name" value="Nucleic acid-binding proteins"/>
    <property type="match status" value="1"/>
</dbReference>
<feature type="domain" description="ChsH2 C-terminal OB-fold" evidence="1">
    <location>
        <begin position="388"/>
        <end position="449"/>
    </location>
</feature>
<dbReference type="Gene3D" id="6.10.30.10">
    <property type="match status" value="1"/>
</dbReference>
<dbReference type="Gene3D" id="3.40.47.10">
    <property type="match status" value="2"/>
</dbReference>
<evidence type="ECO:0000313" key="3">
    <source>
        <dbReference type="EMBL" id="MBI2876376.1"/>
    </source>
</evidence>
<dbReference type="Pfam" id="PF01796">
    <property type="entry name" value="OB_ChsH2_C"/>
    <property type="match status" value="1"/>
</dbReference>
<dbReference type="GO" id="GO:0016746">
    <property type="term" value="F:acyltransferase activity"/>
    <property type="evidence" value="ECO:0007669"/>
    <property type="project" value="UniProtKB-KW"/>
</dbReference>
<dbReference type="Pfam" id="PF12172">
    <property type="entry name" value="zf-ChsH2"/>
    <property type="match status" value="1"/>
</dbReference>
<organism evidence="3 4">
    <name type="scientific">Tectimicrobiota bacterium</name>
    <dbReference type="NCBI Taxonomy" id="2528274"/>
    <lineage>
        <taxon>Bacteria</taxon>
        <taxon>Pseudomonadati</taxon>
        <taxon>Nitrospinota/Tectimicrobiota group</taxon>
        <taxon>Candidatus Tectimicrobiota</taxon>
    </lineage>
</organism>
<dbReference type="EMBL" id="JACPRF010000177">
    <property type="protein sequence ID" value="MBI2876376.1"/>
    <property type="molecule type" value="Genomic_DNA"/>
</dbReference>
<protein>
    <submittedName>
        <fullName evidence="3">OB-fold domain-containing protein</fullName>
    </submittedName>
</protein>
<gene>
    <name evidence="3" type="ORF">HYY20_05800</name>
</gene>
<dbReference type="SUPFAM" id="SSF53901">
    <property type="entry name" value="Thiolase-like"/>
    <property type="match status" value="2"/>
</dbReference>
<dbReference type="PANTHER" id="PTHR34069">
    <property type="entry name" value="3-OXOACYL-[ACYL-CARRIER-PROTEIN] SYNTHASE 3"/>
    <property type="match status" value="1"/>
</dbReference>